<organism evidence="1">
    <name type="scientific">marine sediment metagenome</name>
    <dbReference type="NCBI Taxonomy" id="412755"/>
    <lineage>
        <taxon>unclassified sequences</taxon>
        <taxon>metagenomes</taxon>
        <taxon>ecological metagenomes</taxon>
    </lineage>
</organism>
<feature type="non-terminal residue" evidence="1">
    <location>
        <position position="1"/>
    </location>
</feature>
<proteinExistence type="predicted"/>
<name>X1IVA5_9ZZZZ</name>
<evidence type="ECO:0008006" key="2">
    <source>
        <dbReference type="Google" id="ProtNLM"/>
    </source>
</evidence>
<accession>X1IVA5</accession>
<protein>
    <recommendedName>
        <fullName evidence="2">AmmeMemoRadiSam system radical SAM enzyme</fullName>
    </recommendedName>
</protein>
<sequence>SLAENGKKVGLNYVYVGNVPSHKYENTYCPNCGKMVIKRYIFDINKLNLTKDGKCANCNYDIKIKL</sequence>
<reference evidence="1" key="1">
    <citation type="journal article" date="2014" name="Front. Microbiol.">
        <title>High frequency of phylogenetically diverse reductive dehalogenase-homologous genes in deep subseafloor sedimentary metagenomes.</title>
        <authorList>
            <person name="Kawai M."/>
            <person name="Futagami T."/>
            <person name="Toyoda A."/>
            <person name="Takaki Y."/>
            <person name="Nishi S."/>
            <person name="Hori S."/>
            <person name="Arai W."/>
            <person name="Tsubouchi T."/>
            <person name="Morono Y."/>
            <person name="Uchiyama I."/>
            <person name="Ito T."/>
            <person name="Fujiyama A."/>
            <person name="Inagaki F."/>
            <person name="Takami H."/>
        </authorList>
    </citation>
    <scope>NUCLEOTIDE SEQUENCE</scope>
    <source>
        <strain evidence="1">Expedition CK06-06</strain>
    </source>
</reference>
<dbReference type="AlphaFoldDB" id="X1IVA5"/>
<evidence type="ECO:0000313" key="1">
    <source>
        <dbReference type="EMBL" id="GAH85647.1"/>
    </source>
</evidence>
<gene>
    <name evidence="1" type="ORF">S03H2_68688</name>
</gene>
<comment type="caution">
    <text evidence="1">The sequence shown here is derived from an EMBL/GenBank/DDBJ whole genome shotgun (WGS) entry which is preliminary data.</text>
</comment>
<dbReference type="EMBL" id="BARU01045205">
    <property type="protein sequence ID" value="GAH85647.1"/>
    <property type="molecule type" value="Genomic_DNA"/>
</dbReference>